<organism evidence="1">
    <name type="scientific">freshwater metagenome</name>
    <dbReference type="NCBI Taxonomy" id="449393"/>
    <lineage>
        <taxon>unclassified sequences</taxon>
        <taxon>metagenomes</taxon>
        <taxon>ecological metagenomes</taxon>
    </lineage>
</organism>
<dbReference type="InterPro" id="IPR021408">
    <property type="entry name" value="DUF3046"/>
</dbReference>
<protein>
    <submittedName>
        <fullName evidence="1">Unannotated protein</fullName>
    </submittedName>
</protein>
<evidence type="ECO:0000313" key="1">
    <source>
        <dbReference type="EMBL" id="CAB4685690.1"/>
    </source>
</evidence>
<dbReference type="Pfam" id="PF11248">
    <property type="entry name" value="DUF3046"/>
    <property type="match status" value="1"/>
</dbReference>
<reference evidence="1" key="1">
    <citation type="submission" date="2020-05" db="EMBL/GenBank/DDBJ databases">
        <authorList>
            <person name="Chiriac C."/>
            <person name="Salcher M."/>
            <person name="Ghai R."/>
            <person name="Kavagutti S V."/>
        </authorList>
    </citation>
    <scope>NUCLEOTIDE SEQUENCE</scope>
</reference>
<accession>A0A6J6NGG3</accession>
<gene>
    <name evidence="1" type="ORF">UFOPK2370_00610</name>
</gene>
<dbReference type="EMBL" id="CAEZXK010000012">
    <property type="protein sequence ID" value="CAB4685690.1"/>
    <property type="molecule type" value="Genomic_DNA"/>
</dbReference>
<proteinExistence type="predicted"/>
<sequence length="75" mass="8530">MRLSQFQELMNEEFGEAYAAVLLKDLVLQPLADRTGQKCLDDGEDPRDVWQAICVASGVPKERWHGKPTKNKKTK</sequence>
<dbReference type="AlphaFoldDB" id="A0A6J6NGG3"/>
<name>A0A6J6NGG3_9ZZZZ</name>